<dbReference type="RefSeq" id="WP_257892280.1">
    <property type="nucleotide sequence ID" value="NZ_JAIMBW010000001.1"/>
</dbReference>
<dbReference type="EMBL" id="CP078073">
    <property type="protein sequence ID" value="QXL89236.1"/>
    <property type="molecule type" value="Genomic_DNA"/>
</dbReference>
<name>A0A975TYT1_9RHOB</name>
<dbReference type="Proteomes" id="UP000693972">
    <property type="component" value="Unassembled WGS sequence"/>
</dbReference>
<reference evidence="2 3" key="1">
    <citation type="submission" date="2021-07" db="EMBL/GenBank/DDBJ databases">
        <title>Karlodiniumbacter phycospheric gen. nov., sp. nov., a phycosphere bacterium isolated from karlodinium veneficum.</title>
        <authorList>
            <person name="Peng Y."/>
            <person name="Jiang L."/>
            <person name="Lee J."/>
        </authorList>
    </citation>
    <scope>NUCLEOTIDE SEQUENCE</scope>
    <source>
        <strain evidence="2 3">N5</strain>
    </source>
</reference>
<accession>A0A975TYT1</accession>
<evidence type="ECO:0000313" key="3">
    <source>
        <dbReference type="Proteomes" id="UP000693972"/>
    </source>
</evidence>
<proteinExistence type="predicted"/>
<sequence>MGIYSDANISYSDTVQGVVSLTSARQVNAAVGRLDFVSSTVADLTGVFAGGFSSASLAPALNNTGGTMTNEFYFGVFACLNSSCTGTSGAGQRFPLTGTLVGTPVSAAIPLPASALLLLGGTGVARRRAA</sequence>
<gene>
    <name evidence="1" type="ORF">KUL25_06905</name>
    <name evidence="2" type="ORF">KUL25_06910</name>
</gene>
<evidence type="ECO:0000313" key="2">
    <source>
        <dbReference type="EMBL" id="QXL89236.1"/>
    </source>
</evidence>
<dbReference type="AlphaFoldDB" id="A0A975TYT1"/>
<dbReference type="EMBL" id="JAIMBW010000001">
    <property type="protein sequence ID" value="MBY4892489.1"/>
    <property type="molecule type" value="Genomic_DNA"/>
</dbReference>
<evidence type="ECO:0000313" key="1">
    <source>
        <dbReference type="EMBL" id="MBY4892489.1"/>
    </source>
</evidence>
<keyword evidence="3" id="KW-1185">Reference proteome</keyword>
<protein>
    <submittedName>
        <fullName evidence="2">Uncharacterized protein</fullName>
    </submittedName>
</protein>
<organism evidence="2">
    <name type="scientific">Gymnodinialimonas phycosphaerae</name>
    <dbReference type="NCBI Taxonomy" id="2841589"/>
    <lineage>
        <taxon>Bacteria</taxon>
        <taxon>Pseudomonadati</taxon>
        <taxon>Pseudomonadota</taxon>
        <taxon>Alphaproteobacteria</taxon>
        <taxon>Rhodobacterales</taxon>
        <taxon>Paracoccaceae</taxon>
        <taxon>Gymnodinialimonas</taxon>
    </lineage>
</organism>